<dbReference type="RefSeq" id="WP_283211329.1">
    <property type="nucleotide sequence ID" value="NZ_JASGBI010000001.1"/>
</dbReference>
<dbReference type="Pfam" id="PF00128">
    <property type="entry name" value="Alpha-amylase"/>
    <property type="match status" value="1"/>
</dbReference>
<organism evidence="7 8">
    <name type="scientific">Lysobacter stagni</name>
    <dbReference type="NCBI Taxonomy" id="3045172"/>
    <lineage>
        <taxon>Bacteria</taxon>
        <taxon>Pseudomonadati</taxon>
        <taxon>Pseudomonadota</taxon>
        <taxon>Gammaproteobacteria</taxon>
        <taxon>Lysobacterales</taxon>
        <taxon>Lysobacteraceae</taxon>
        <taxon>Lysobacter</taxon>
    </lineage>
</organism>
<dbReference type="InterPro" id="IPR019248">
    <property type="entry name" value="Glucodextran_C"/>
</dbReference>
<keyword evidence="8" id="KW-1185">Reference proteome</keyword>
<dbReference type="InterPro" id="IPR006047">
    <property type="entry name" value="GH13_cat_dom"/>
</dbReference>
<keyword evidence="3 5" id="KW-0732">Signal</keyword>
<dbReference type="SMART" id="SM00642">
    <property type="entry name" value="Aamy"/>
    <property type="match status" value="1"/>
</dbReference>
<evidence type="ECO:0000256" key="4">
    <source>
        <dbReference type="SAM" id="MobiDB-lite"/>
    </source>
</evidence>
<gene>
    <name evidence="7" type="ORF">QLQ15_02740</name>
</gene>
<keyword evidence="7" id="KW-0378">Hydrolase</keyword>
<feature type="region of interest" description="Disordered" evidence="4">
    <location>
        <begin position="61"/>
        <end position="82"/>
    </location>
</feature>
<dbReference type="PANTHER" id="PTHR10357">
    <property type="entry name" value="ALPHA-AMYLASE FAMILY MEMBER"/>
    <property type="match status" value="1"/>
</dbReference>
<dbReference type="GO" id="GO:0016787">
    <property type="term" value="F:hydrolase activity"/>
    <property type="evidence" value="ECO:0007669"/>
    <property type="project" value="UniProtKB-KW"/>
</dbReference>
<feature type="domain" description="Glycosyl hydrolase family 13 catalytic" evidence="6">
    <location>
        <begin position="53"/>
        <end position="467"/>
    </location>
</feature>
<evidence type="ECO:0000256" key="2">
    <source>
        <dbReference type="ARBA" id="ARBA00022723"/>
    </source>
</evidence>
<keyword evidence="2" id="KW-0479">Metal-binding</keyword>
<dbReference type="Pfam" id="PF09985">
    <property type="entry name" value="Glucodextran_C"/>
    <property type="match status" value="1"/>
</dbReference>
<dbReference type="Gene3D" id="3.20.20.80">
    <property type="entry name" value="Glycosidases"/>
    <property type="match status" value="1"/>
</dbReference>
<evidence type="ECO:0000256" key="5">
    <source>
        <dbReference type="SAM" id="SignalP"/>
    </source>
</evidence>
<evidence type="ECO:0000313" key="7">
    <source>
        <dbReference type="EMBL" id="MDI9237828.1"/>
    </source>
</evidence>
<dbReference type="Proteomes" id="UP001321580">
    <property type="component" value="Unassembled WGS sequence"/>
</dbReference>
<protein>
    <submittedName>
        <fullName evidence="7">Alpha-amylase family glycosyl hydrolase</fullName>
    </submittedName>
</protein>
<reference evidence="7 8" key="1">
    <citation type="submission" date="2023-05" db="EMBL/GenBank/DDBJ databases">
        <title>Lysobacter sp. strain LF1 Genome sequencing and assembly.</title>
        <authorList>
            <person name="Jung Y."/>
        </authorList>
    </citation>
    <scope>NUCLEOTIDE SEQUENCE [LARGE SCALE GENOMIC DNA]</scope>
    <source>
        <strain evidence="7 8">LF1</strain>
    </source>
</reference>
<evidence type="ECO:0000259" key="6">
    <source>
        <dbReference type="SMART" id="SM00642"/>
    </source>
</evidence>
<evidence type="ECO:0000256" key="1">
    <source>
        <dbReference type="ARBA" id="ARBA00001913"/>
    </source>
</evidence>
<feature type="region of interest" description="Disordered" evidence="4">
    <location>
        <begin position="851"/>
        <end position="873"/>
    </location>
</feature>
<name>A0ABT6XD26_9GAMM</name>
<dbReference type="SUPFAM" id="SSF49344">
    <property type="entry name" value="CBD9-like"/>
    <property type="match status" value="1"/>
</dbReference>
<comment type="caution">
    <text evidence="7">The sequence shown here is derived from an EMBL/GenBank/DDBJ whole genome shotgun (WGS) entry which is preliminary data.</text>
</comment>
<dbReference type="SUPFAM" id="SSF51445">
    <property type="entry name" value="(Trans)glycosidases"/>
    <property type="match status" value="1"/>
</dbReference>
<dbReference type="EMBL" id="JASGBI010000001">
    <property type="protein sequence ID" value="MDI9237828.1"/>
    <property type="molecule type" value="Genomic_DNA"/>
</dbReference>
<feature type="chain" id="PRO_5047295568" evidence="5">
    <location>
        <begin position="29"/>
        <end position="873"/>
    </location>
</feature>
<accession>A0ABT6XD26</accession>
<evidence type="ECO:0000256" key="3">
    <source>
        <dbReference type="ARBA" id="ARBA00022729"/>
    </source>
</evidence>
<feature type="signal peptide" evidence="5">
    <location>
        <begin position="1"/>
        <end position="28"/>
    </location>
</feature>
<dbReference type="Gene3D" id="2.60.40.1190">
    <property type="match status" value="1"/>
</dbReference>
<dbReference type="InterPro" id="IPR017853">
    <property type="entry name" value="GH"/>
</dbReference>
<evidence type="ECO:0000313" key="8">
    <source>
        <dbReference type="Proteomes" id="UP001321580"/>
    </source>
</evidence>
<comment type="cofactor">
    <cofactor evidence="1">
        <name>Ca(2+)</name>
        <dbReference type="ChEBI" id="CHEBI:29108"/>
    </cofactor>
</comment>
<sequence length="873" mass="96145">MSTRGPARFARTRALAFMWLLATVPSVAAPPDAAPLGPLHVPSPDWRDQVVYFVMTDRFDDGEPRNNDQGAGEYDPRDNARWSGGDLRGVERRIGYIRDLGATAVWITPPVANQWWSERSHYGGYHGYWASDFAAVDAHYGTLEDYRRLSRRLHGAGMYLVQDVVVNHTGNYFTYDGGWDPRDPAAHFQRNAGNAPAQPPFDRNDAHDARQRAEGIYHWTPAIRDYADREQLLNFQLADLDDLNTENPQVRRALRRSYARWIREAGVDAFRVDTAFYVPPDYFDDFLHARDRAAPGIAQVAAQTGRKDFLLFGEGFGVDRPYEDAQMRRIDTYLRDAEGRALLPSMIQFPLYGTSVDVFARGRPTAELAWRIQRTMQLYADPHRMPTFVDNHDVDRFLASGSEAALRQALLAIMTLPGIPVVYYGTEQGFTEQRASMFATGYGSGGHDRFDPQTPLYRYLREAIALRRGDRVFSRGVPTVLRSDAAGPGALAWRMDHEGASALVLLNTAEHPTLMDRVDTGLAPGTRVRSRFTIDGGTHDAVVDPEGRITLVLPARAGWVMQAVEDSVVPQAPSASLDIDMHRVAETTSALDIAGRASGTEHVDIVVDGDVSTARRVPVDRDGRWRARIDTGDMTDAAIVHRVVAWAPQAGVASKAVEFRVQRDWTLLAQHDDAAGDDNGPLGRYTYPLDAGWRDARPADLRRVRVYGAGGALKVEVQVPSLSQAWNAPNGFDHVAFNVFVQLPDAGAGATVMPQQNGVLPDGMHWSVRLRAHGWSNALFSATGATATQEGTPLVPAATLQVDREAATVTFVLPASSLGRPRSFRGGKVYVSTWDYDGGYRPLAPGATASGFGGGDGARDPRVMDDSGVIELR</sequence>
<dbReference type="PANTHER" id="PTHR10357:SF215">
    <property type="entry name" value="ALPHA-AMYLASE 1"/>
    <property type="match status" value="1"/>
</dbReference>
<proteinExistence type="predicted"/>